<dbReference type="PANTHER" id="PTHR30477">
    <property type="entry name" value="ABC-TRANSPORTER METAL-BINDING PROTEIN"/>
    <property type="match status" value="1"/>
</dbReference>
<evidence type="ECO:0000256" key="3">
    <source>
        <dbReference type="ARBA" id="ARBA00022692"/>
    </source>
</evidence>
<keyword evidence="6" id="KW-0813">Transport</keyword>
<accession>A0ABV4DWG6</accession>
<feature type="transmembrane region" description="Helical" evidence="7">
    <location>
        <begin position="261"/>
        <end position="281"/>
    </location>
</feature>
<feature type="transmembrane region" description="Helical" evidence="7">
    <location>
        <begin position="174"/>
        <end position="195"/>
    </location>
</feature>
<dbReference type="RefSeq" id="WP_369868884.1">
    <property type="nucleotide sequence ID" value="NZ_JBGFFE010000009.1"/>
</dbReference>
<name>A0ABV4DWG6_9CLOT</name>
<dbReference type="InterPro" id="IPR037294">
    <property type="entry name" value="ABC_BtuC-like"/>
</dbReference>
<organism evidence="8 9">
    <name type="scientific">Clostridium lapidicellarium</name>
    <dbReference type="NCBI Taxonomy" id="3240931"/>
    <lineage>
        <taxon>Bacteria</taxon>
        <taxon>Bacillati</taxon>
        <taxon>Bacillota</taxon>
        <taxon>Clostridia</taxon>
        <taxon>Eubacteriales</taxon>
        <taxon>Clostridiaceae</taxon>
        <taxon>Clostridium</taxon>
    </lineage>
</organism>
<keyword evidence="4 7" id="KW-1133">Transmembrane helix</keyword>
<dbReference type="PANTHER" id="PTHR30477:SF0">
    <property type="entry name" value="METAL TRANSPORT SYSTEM MEMBRANE PROTEIN TM_0125-RELATED"/>
    <property type="match status" value="1"/>
</dbReference>
<evidence type="ECO:0000256" key="5">
    <source>
        <dbReference type="ARBA" id="ARBA00023136"/>
    </source>
</evidence>
<evidence type="ECO:0000256" key="6">
    <source>
        <dbReference type="RuleBase" id="RU003943"/>
    </source>
</evidence>
<proteinExistence type="inferred from homology"/>
<feature type="transmembrane region" description="Helical" evidence="7">
    <location>
        <begin position="141"/>
        <end position="162"/>
    </location>
</feature>
<feature type="transmembrane region" description="Helical" evidence="7">
    <location>
        <begin position="201"/>
        <end position="222"/>
    </location>
</feature>
<evidence type="ECO:0000313" key="8">
    <source>
        <dbReference type="EMBL" id="MEY8763588.1"/>
    </source>
</evidence>
<reference evidence="8 9" key="1">
    <citation type="submission" date="2024-08" db="EMBL/GenBank/DDBJ databases">
        <title>Clostridium lapicellarii sp. nov., and Clostridium renhuaiense sp. nov., two species isolated from the mud in a fermentation cellar used for producing sauce-flavour Chinese liquors.</title>
        <authorList>
            <person name="Yang F."/>
            <person name="Wang H."/>
            <person name="Chen L.Q."/>
            <person name="Zhou N."/>
            <person name="Lu J.J."/>
            <person name="Pu X.X."/>
            <person name="Wan B."/>
            <person name="Wang L."/>
            <person name="Liu S.J."/>
        </authorList>
    </citation>
    <scope>NUCLEOTIDE SEQUENCE [LARGE SCALE GENOMIC DNA]</scope>
    <source>
        <strain evidence="8 9">MT-113</strain>
    </source>
</reference>
<dbReference type="Gene3D" id="1.10.3470.10">
    <property type="entry name" value="ABC transporter involved in vitamin B12 uptake, BtuC"/>
    <property type="match status" value="1"/>
</dbReference>
<dbReference type="Pfam" id="PF00950">
    <property type="entry name" value="ABC-3"/>
    <property type="match status" value="1"/>
</dbReference>
<evidence type="ECO:0000256" key="7">
    <source>
        <dbReference type="SAM" id="Phobius"/>
    </source>
</evidence>
<comment type="subcellular location">
    <subcellularLocation>
        <location evidence="6">Cell membrane</location>
        <topology evidence="6">Multi-pass membrane protein</topology>
    </subcellularLocation>
    <subcellularLocation>
        <location evidence="1">Membrane</location>
        <topology evidence="1">Multi-pass membrane protein</topology>
    </subcellularLocation>
</comment>
<keyword evidence="5 7" id="KW-0472">Membrane</keyword>
<keyword evidence="9" id="KW-1185">Reference proteome</keyword>
<feature type="transmembrane region" description="Helical" evidence="7">
    <location>
        <begin position="97"/>
        <end position="116"/>
    </location>
</feature>
<dbReference type="InterPro" id="IPR001626">
    <property type="entry name" value="ABC_TroCD"/>
</dbReference>
<evidence type="ECO:0000313" key="9">
    <source>
        <dbReference type="Proteomes" id="UP001565220"/>
    </source>
</evidence>
<evidence type="ECO:0000256" key="4">
    <source>
        <dbReference type="ARBA" id="ARBA00022989"/>
    </source>
</evidence>
<sequence>MNKLIEFIFAPGFFQSTEVMNALTAGVVTAAVSGIVGVFVILRGQSFASHAVSDFGGTGAAAAFLLGINSLWGFIGFGTAAAVCMEFLGNRFKERDLATGIVLSVALGVEALFLYFDTNLTGKANAPMTVLFGSVFLVDRFTIHMVILITAIIIIIFLAIYRPLLMCSIDYSMAFVRGIKVSMINFIFIILMSLVVEEDSIIVGALLSTALVIGPAAAAIRITDNIKTAMLISAVLGSVSIILGIILSYDSYHWPPFGRGWPVSFFVSVIILGFYLVVRFYKEFLKPIASKHRGVVAHYE</sequence>
<protein>
    <submittedName>
        <fullName evidence="8">Metal ABC transporter permease</fullName>
    </submittedName>
</protein>
<evidence type="ECO:0000256" key="2">
    <source>
        <dbReference type="ARBA" id="ARBA00008034"/>
    </source>
</evidence>
<feature type="transmembrane region" description="Helical" evidence="7">
    <location>
        <begin position="229"/>
        <end position="249"/>
    </location>
</feature>
<feature type="transmembrane region" description="Helical" evidence="7">
    <location>
        <begin position="62"/>
        <end position="85"/>
    </location>
</feature>
<dbReference type="SUPFAM" id="SSF81345">
    <property type="entry name" value="ABC transporter involved in vitamin B12 uptake, BtuC"/>
    <property type="match status" value="1"/>
</dbReference>
<dbReference type="EMBL" id="JBGFFE010000009">
    <property type="protein sequence ID" value="MEY8763588.1"/>
    <property type="molecule type" value="Genomic_DNA"/>
</dbReference>
<feature type="transmembrane region" description="Helical" evidence="7">
    <location>
        <begin position="21"/>
        <end position="42"/>
    </location>
</feature>
<gene>
    <name evidence="8" type="ORF">AB8S09_08040</name>
</gene>
<dbReference type="Proteomes" id="UP001565220">
    <property type="component" value="Unassembled WGS sequence"/>
</dbReference>
<evidence type="ECO:0000256" key="1">
    <source>
        <dbReference type="ARBA" id="ARBA00004141"/>
    </source>
</evidence>
<comment type="similarity">
    <text evidence="2 6">Belongs to the ABC-3 integral membrane protein family.</text>
</comment>
<comment type="caution">
    <text evidence="8">The sequence shown here is derived from an EMBL/GenBank/DDBJ whole genome shotgun (WGS) entry which is preliminary data.</text>
</comment>
<keyword evidence="3 6" id="KW-0812">Transmembrane</keyword>